<comment type="caution">
    <text evidence="5">The sequence shown here is derived from an EMBL/GenBank/DDBJ whole genome shotgun (WGS) entry which is preliminary data.</text>
</comment>
<dbReference type="PANTHER" id="PTHR43464:SF19">
    <property type="entry name" value="UBIQUINONE BIOSYNTHESIS O-METHYLTRANSFERASE, MITOCHONDRIAL"/>
    <property type="match status" value="1"/>
</dbReference>
<evidence type="ECO:0000313" key="6">
    <source>
        <dbReference type="Proteomes" id="UP001595699"/>
    </source>
</evidence>
<dbReference type="InterPro" id="IPR029063">
    <property type="entry name" value="SAM-dependent_MTases_sf"/>
</dbReference>
<dbReference type="Pfam" id="PF08241">
    <property type="entry name" value="Methyltransf_11"/>
    <property type="match status" value="1"/>
</dbReference>
<dbReference type="EMBL" id="JBHRZH010000062">
    <property type="protein sequence ID" value="MFC3766973.1"/>
    <property type="molecule type" value="Genomic_DNA"/>
</dbReference>
<evidence type="ECO:0000313" key="5">
    <source>
        <dbReference type="EMBL" id="MFC3766973.1"/>
    </source>
</evidence>
<accession>A0ABV7YSB4</accession>
<dbReference type="GO" id="GO:0008168">
    <property type="term" value="F:methyltransferase activity"/>
    <property type="evidence" value="ECO:0007669"/>
    <property type="project" value="UniProtKB-KW"/>
</dbReference>
<evidence type="ECO:0000256" key="2">
    <source>
        <dbReference type="ARBA" id="ARBA00022679"/>
    </source>
</evidence>
<keyword evidence="1 5" id="KW-0489">Methyltransferase</keyword>
<organism evidence="5 6">
    <name type="scientific">Tenggerimyces flavus</name>
    <dbReference type="NCBI Taxonomy" id="1708749"/>
    <lineage>
        <taxon>Bacteria</taxon>
        <taxon>Bacillati</taxon>
        <taxon>Actinomycetota</taxon>
        <taxon>Actinomycetes</taxon>
        <taxon>Propionibacteriales</taxon>
        <taxon>Nocardioidaceae</taxon>
        <taxon>Tenggerimyces</taxon>
    </lineage>
</organism>
<dbReference type="Gene3D" id="3.40.50.150">
    <property type="entry name" value="Vaccinia Virus protein VP39"/>
    <property type="match status" value="1"/>
</dbReference>
<dbReference type="Proteomes" id="UP001595699">
    <property type="component" value="Unassembled WGS sequence"/>
</dbReference>
<feature type="domain" description="Methyltransferase type 11" evidence="4">
    <location>
        <begin position="50"/>
        <end position="144"/>
    </location>
</feature>
<evidence type="ECO:0000256" key="3">
    <source>
        <dbReference type="ARBA" id="ARBA00022691"/>
    </source>
</evidence>
<sequence>MISDHRAFWNAQAATYDDEADHGLRDPDVRQAWRDLLAELLPTPPAKLADLGCGTGTLSVLLAEEGYDVVGVDQAPNMIDFAVRKAKAAGLNVPFQHADASKPPLEAGTFDVVLARHVLWALPDPRAALERWRDLLKPGGRLVLIEGRWWTGGGLTAQRTKRLLNGIATITQTRPLTNKGLWGAPIRDERYAMVAVVGVDDAASST</sequence>
<dbReference type="PANTHER" id="PTHR43464">
    <property type="entry name" value="METHYLTRANSFERASE"/>
    <property type="match status" value="1"/>
</dbReference>
<dbReference type="EC" id="2.1.1.-" evidence="5"/>
<keyword evidence="2 5" id="KW-0808">Transferase</keyword>
<name>A0ABV7YSB4_9ACTN</name>
<proteinExistence type="predicted"/>
<keyword evidence="6" id="KW-1185">Reference proteome</keyword>
<evidence type="ECO:0000259" key="4">
    <source>
        <dbReference type="Pfam" id="PF08241"/>
    </source>
</evidence>
<dbReference type="GO" id="GO:0032259">
    <property type="term" value="P:methylation"/>
    <property type="evidence" value="ECO:0007669"/>
    <property type="project" value="UniProtKB-KW"/>
</dbReference>
<keyword evidence="3" id="KW-0949">S-adenosyl-L-methionine</keyword>
<dbReference type="InterPro" id="IPR013216">
    <property type="entry name" value="Methyltransf_11"/>
</dbReference>
<dbReference type="RefSeq" id="WP_205115809.1">
    <property type="nucleotide sequence ID" value="NZ_JAFBCM010000001.1"/>
</dbReference>
<reference evidence="6" key="1">
    <citation type="journal article" date="2019" name="Int. J. Syst. Evol. Microbiol.">
        <title>The Global Catalogue of Microorganisms (GCM) 10K type strain sequencing project: providing services to taxonomists for standard genome sequencing and annotation.</title>
        <authorList>
            <consortium name="The Broad Institute Genomics Platform"/>
            <consortium name="The Broad Institute Genome Sequencing Center for Infectious Disease"/>
            <person name="Wu L."/>
            <person name="Ma J."/>
        </authorList>
    </citation>
    <scope>NUCLEOTIDE SEQUENCE [LARGE SCALE GENOMIC DNA]</scope>
    <source>
        <strain evidence="6">CGMCC 4.7241</strain>
    </source>
</reference>
<dbReference type="SUPFAM" id="SSF53335">
    <property type="entry name" value="S-adenosyl-L-methionine-dependent methyltransferases"/>
    <property type="match status" value="1"/>
</dbReference>
<dbReference type="CDD" id="cd02440">
    <property type="entry name" value="AdoMet_MTases"/>
    <property type="match status" value="1"/>
</dbReference>
<evidence type="ECO:0000256" key="1">
    <source>
        <dbReference type="ARBA" id="ARBA00022603"/>
    </source>
</evidence>
<gene>
    <name evidence="5" type="ORF">ACFOUW_39525</name>
</gene>
<protein>
    <submittedName>
        <fullName evidence="5">Class I SAM-dependent methyltransferase</fullName>
        <ecNumber evidence="5">2.1.1.-</ecNumber>
    </submittedName>
</protein>